<dbReference type="RefSeq" id="XP_033531728.1">
    <property type="nucleotide sequence ID" value="XM_033682606.1"/>
</dbReference>
<evidence type="ECO:0000313" key="8">
    <source>
        <dbReference type="RefSeq" id="XP_033531728.1"/>
    </source>
</evidence>
<reference evidence="6 8" key="1">
    <citation type="submission" date="2020-01" db="EMBL/GenBank/DDBJ databases">
        <authorList>
            <consortium name="DOE Joint Genome Institute"/>
            <person name="Haridas S."/>
            <person name="Albert R."/>
            <person name="Binder M."/>
            <person name="Bloem J."/>
            <person name="Labutti K."/>
            <person name="Salamov A."/>
            <person name="Andreopoulos B."/>
            <person name="Baker S.E."/>
            <person name="Barry K."/>
            <person name="Bills G."/>
            <person name="Bluhm B.H."/>
            <person name="Cannon C."/>
            <person name="Castanera R."/>
            <person name="Culley D.E."/>
            <person name="Daum C."/>
            <person name="Ezra D."/>
            <person name="Gonzalez J.B."/>
            <person name="Henrissat B."/>
            <person name="Kuo A."/>
            <person name="Liang C."/>
            <person name="Lipzen A."/>
            <person name="Lutzoni F."/>
            <person name="Magnuson J."/>
            <person name="Mondo S."/>
            <person name="Nolan M."/>
            <person name="Ohm R."/>
            <person name="Pangilinan J."/>
            <person name="Park H.-J."/>
            <person name="Ramirez L."/>
            <person name="Alfaro M."/>
            <person name="Sun H."/>
            <person name="Tritt A."/>
            <person name="Yoshinaga Y."/>
            <person name="Zwiers L.-H."/>
            <person name="Turgeon B.G."/>
            <person name="Goodwin S.B."/>
            <person name="Spatafora J.W."/>
            <person name="Crous P.W."/>
            <person name="Grigoriev I.V."/>
        </authorList>
    </citation>
    <scope>NUCLEOTIDE SEQUENCE</scope>
    <source>
        <strain evidence="6 8">CBS 781.70</strain>
    </source>
</reference>
<evidence type="ECO:0000259" key="5">
    <source>
        <dbReference type="SMART" id="SM01086"/>
    </source>
</evidence>
<dbReference type="Pfam" id="PF07724">
    <property type="entry name" value="AAA_2"/>
    <property type="match status" value="1"/>
</dbReference>
<dbReference type="GO" id="GO:0051603">
    <property type="term" value="P:proteolysis involved in protein catabolic process"/>
    <property type="evidence" value="ECO:0007669"/>
    <property type="project" value="TreeGrafter"/>
</dbReference>
<dbReference type="PANTHER" id="PTHR48102">
    <property type="entry name" value="ATP-DEPENDENT CLP PROTEASE ATP-BINDING SUBUNIT CLPX-LIKE, MITOCHONDRIAL-RELATED"/>
    <property type="match status" value="1"/>
</dbReference>
<evidence type="ECO:0000256" key="3">
    <source>
        <dbReference type="SAM" id="MobiDB-lite"/>
    </source>
</evidence>
<keyword evidence="2" id="KW-0067">ATP-binding</keyword>
<evidence type="ECO:0000256" key="2">
    <source>
        <dbReference type="ARBA" id="ARBA00022840"/>
    </source>
</evidence>
<dbReference type="Gene3D" id="3.40.50.300">
    <property type="entry name" value="P-loop containing nucleotide triphosphate hydrolases"/>
    <property type="match status" value="1"/>
</dbReference>
<reference evidence="8" key="3">
    <citation type="submission" date="2025-04" db="UniProtKB">
        <authorList>
            <consortium name="RefSeq"/>
        </authorList>
    </citation>
    <scope>IDENTIFICATION</scope>
    <source>
        <strain evidence="8">CBS 781.70</strain>
    </source>
</reference>
<feature type="region of interest" description="Disordered" evidence="3">
    <location>
        <begin position="352"/>
        <end position="394"/>
    </location>
</feature>
<keyword evidence="7" id="KW-1185">Reference proteome</keyword>
<dbReference type="SMART" id="SM00382">
    <property type="entry name" value="AAA"/>
    <property type="match status" value="1"/>
</dbReference>
<dbReference type="SUPFAM" id="SSF52540">
    <property type="entry name" value="P-loop containing nucleoside triphosphate hydrolases"/>
    <property type="match status" value="1"/>
</dbReference>
<dbReference type="GeneID" id="54423176"/>
<feature type="domain" description="AAA+ ATPase" evidence="4">
    <location>
        <begin position="241"/>
        <end position="438"/>
    </location>
</feature>
<feature type="region of interest" description="Disordered" evidence="3">
    <location>
        <begin position="54"/>
        <end position="88"/>
    </location>
</feature>
<dbReference type="GO" id="GO:0005524">
    <property type="term" value="F:ATP binding"/>
    <property type="evidence" value="ECO:0007669"/>
    <property type="project" value="UniProtKB-KW"/>
</dbReference>
<dbReference type="InterPro" id="IPR003593">
    <property type="entry name" value="AAA+_ATPase"/>
</dbReference>
<dbReference type="InterPro" id="IPR027417">
    <property type="entry name" value="P-loop_NTPase"/>
</dbReference>
<dbReference type="InterPro" id="IPR019489">
    <property type="entry name" value="Clp_ATPase_C"/>
</dbReference>
<dbReference type="GO" id="GO:0005759">
    <property type="term" value="C:mitochondrial matrix"/>
    <property type="evidence" value="ECO:0007669"/>
    <property type="project" value="TreeGrafter"/>
</dbReference>
<proteinExistence type="predicted"/>
<evidence type="ECO:0000256" key="1">
    <source>
        <dbReference type="ARBA" id="ARBA00022741"/>
    </source>
</evidence>
<evidence type="ECO:0008006" key="9">
    <source>
        <dbReference type="Google" id="ProtNLM"/>
    </source>
</evidence>
<dbReference type="SMART" id="SM01086">
    <property type="entry name" value="ClpB_D2-small"/>
    <property type="match status" value="1"/>
</dbReference>
<dbReference type="Gene3D" id="1.10.8.60">
    <property type="match status" value="1"/>
</dbReference>
<evidence type="ECO:0000259" key="4">
    <source>
        <dbReference type="SMART" id="SM00382"/>
    </source>
</evidence>
<organism evidence="6">
    <name type="scientific">Eremomyces bilateralis CBS 781.70</name>
    <dbReference type="NCBI Taxonomy" id="1392243"/>
    <lineage>
        <taxon>Eukaryota</taxon>
        <taxon>Fungi</taxon>
        <taxon>Dikarya</taxon>
        <taxon>Ascomycota</taxon>
        <taxon>Pezizomycotina</taxon>
        <taxon>Dothideomycetes</taxon>
        <taxon>Dothideomycetes incertae sedis</taxon>
        <taxon>Eremomycetales</taxon>
        <taxon>Eremomycetaceae</taxon>
        <taxon>Eremomyces</taxon>
    </lineage>
</organism>
<dbReference type="InterPro" id="IPR050052">
    <property type="entry name" value="ATP-dep_Clp_protease_ClpX"/>
</dbReference>
<dbReference type="InterPro" id="IPR003959">
    <property type="entry name" value="ATPase_AAA_core"/>
</dbReference>
<feature type="compositionally biased region" description="Gly residues" evidence="3">
    <location>
        <begin position="357"/>
        <end position="371"/>
    </location>
</feature>
<name>A0A6G1FW83_9PEZI</name>
<dbReference type="GO" id="GO:0016887">
    <property type="term" value="F:ATP hydrolysis activity"/>
    <property type="evidence" value="ECO:0007669"/>
    <property type="project" value="InterPro"/>
</dbReference>
<evidence type="ECO:0000313" key="7">
    <source>
        <dbReference type="Proteomes" id="UP000504638"/>
    </source>
</evidence>
<accession>A0A6G1FW83</accession>
<sequence length="581" mass="62533">MLQLDLPSPYQDKLSSSLRMTARRVPPIISTMPISPQARLTYIALASLRSTAPLPSPPLHARTRRPAARHLSTTPRVPSGHFSRSDFNNQPFTGVYEPGGPTGGPLDGVSTVGAPRITPRVLKEHLDQFVVGQERAKKVLSVAVYNHYQRVRELERRDAEVEEMAAQQARRELGRHPVEDEFPDQQTTQFYPAIDDDIRHDQPPRHAHSRRPLNPHVILSEASQTHPLHPQPTLPEPPTLEKSNVLLLGPTGVGKTLLAKTLARALDVPFSISDCTPFTQAGYIGEDADVCVARLLAAADYDVTRAERGIIVLDEIDKIATRRVTGGRDVGGEGVQQALLKIVEGTTLQIHAKPEKGGSGSRGGQSGGGPGPGFPSNPVSGSVNTSSNMGGGGGGGKGEVFNVRTDNILFIFTGAFIGLHKMILSRISSGSIGFGADPKNCLVAQYAALFALSGIKLRFTRPALIEIARTALRLGTGARGLRSVMEGVLGEAMFEAPGGTTRHVVVVGETARLEGPAVCLARGMGGKVEEVVGREEREWEGEWEGEREAERVRREGRVGARVSTFEEYRNGRYGEVAGGMG</sequence>
<reference evidence="8" key="2">
    <citation type="submission" date="2020-04" db="EMBL/GenBank/DDBJ databases">
        <authorList>
            <consortium name="NCBI Genome Project"/>
        </authorList>
    </citation>
    <scope>NUCLEOTIDE SEQUENCE</scope>
    <source>
        <strain evidence="8">CBS 781.70</strain>
    </source>
</reference>
<gene>
    <name evidence="6 8" type="ORF">P152DRAFT_508943</name>
</gene>
<keyword evidence="1" id="KW-0547">Nucleotide-binding</keyword>
<evidence type="ECO:0000313" key="6">
    <source>
        <dbReference type="EMBL" id="KAF1810097.1"/>
    </source>
</evidence>
<dbReference type="OrthoDB" id="1721884at2759"/>
<dbReference type="Proteomes" id="UP000504638">
    <property type="component" value="Unplaced"/>
</dbReference>
<protein>
    <recommendedName>
        <fullName evidence="9">P-loop containing nucleoside triphosphate hydrolase protein</fullName>
    </recommendedName>
</protein>
<dbReference type="EMBL" id="ML975168">
    <property type="protein sequence ID" value="KAF1810097.1"/>
    <property type="molecule type" value="Genomic_DNA"/>
</dbReference>
<feature type="domain" description="Clp ATPase C-terminal" evidence="5">
    <location>
        <begin position="438"/>
        <end position="513"/>
    </location>
</feature>
<dbReference type="AlphaFoldDB" id="A0A6G1FW83"/>
<dbReference type="PANTHER" id="PTHR48102:SF7">
    <property type="entry name" value="ATP-DEPENDENT CLP PROTEASE ATP-BINDING SUBUNIT CLPX-LIKE, MITOCHONDRIAL"/>
    <property type="match status" value="1"/>
</dbReference>